<dbReference type="PANTHER" id="PTHR42734:SF17">
    <property type="entry name" value="METAL TRANSPORT SYSTEM ATP-BINDING PROTEIN TM_0124-RELATED"/>
    <property type="match status" value="1"/>
</dbReference>
<keyword evidence="3" id="KW-0547">Nucleotide-binding</keyword>
<dbReference type="InterPro" id="IPR003439">
    <property type="entry name" value="ABC_transporter-like_ATP-bd"/>
</dbReference>
<accession>A0A290HFN9</accession>
<dbReference type="InterPro" id="IPR003593">
    <property type="entry name" value="AAA+_ATPase"/>
</dbReference>
<dbReference type="InterPro" id="IPR027417">
    <property type="entry name" value="P-loop_NTPase"/>
</dbReference>
<dbReference type="RefSeq" id="WP_096046982.1">
    <property type="nucleotide sequence ID" value="NZ_CP023275.1"/>
</dbReference>
<dbReference type="PROSITE" id="PS00211">
    <property type="entry name" value="ABC_TRANSPORTER_1"/>
    <property type="match status" value="1"/>
</dbReference>
<name>A0A290HFN9_9BACT</name>
<dbReference type="InterPro" id="IPR050153">
    <property type="entry name" value="Metal_Ion_Import_ABC"/>
</dbReference>
<evidence type="ECO:0000313" key="6">
    <source>
        <dbReference type="EMBL" id="ATB70051.1"/>
    </source>
</evidence>
<keyword evidence="6" id="KW-0378">Hydrolase</keyword>
<dbReference type="GO" id="GO:0016887">
    <property type="term" value="F:ATP hydrolysis activity"/>
    <property type="evidence" value="ECO:0007669"/>
    <property type="project" value="InterPro"/>
</dbReference>
<evidence type="ECO:0000313" key="7">
    <source>
        <dbReference type="Proteomes" id="UP000217349"/>
    </source>
</evidence>
<reference evidence="7" key="1">
    <citation type="submission" date="2017-09" db="EMBL/GenBank/DDBJ databases">
        <title>The complete genome of Sulfurospirillum sp. JPD-1.</title>
        <authorList>
            <person name="Goris T."/>
        </authorList>
    </citation>
    <scope>NUCLEOTIDE SEQUENCE [LARGE SCALE GENOMIC DNA]</scope>
    <source>
        <strain evidence="7">JPD-1</strain>
    </source>
</reference>
<dbReference type="CDD" id="cd03235">
    <property type="entry name" value="ABC_Metallic_Cations"/>
    <property type="match status" value="1"/>
</dbReference>
<evidence type="ECO:0000256" key="4">
    <source>
        <dbReference type="ARBA" id="ARBA00022840"/>
    </source>
</evidence>
<protein>
    <submittedName>
        <fullName evidence="6">High-affinity zinc uptake system ATP-binding protein ZnuC</fullName>
        <ecNumber evidence="6">3.6.3.-</ecNumber>
    </submittedName>
</protein>
<dbReference type="SUPFAM" id="SSF52540">
    <property type="entry name" value="P-loop containing nucleoside triphosphate hydrolases"/>
    <property type="match status" value="1"/>
</dbReference>
<proteinExistence type="inferred from homology"/>
<dbReference type="FunFam" id="3.40.50.300:FF:000134">
    <property type="entry name" value="Iron-enterobactin ABC transporter ATP-binding protein"/>
    <property type="match status" value="1"/>
</dbReference>
<dbReference type="SMART" id="SM00382">
    <property type="entry name" value="AAA"/>
    <property type="match status" value="1"/>
</dbReference>
<gene>
    <name evidence="6" type="ORF">SJPD1_1946</name>
</gene>
<organism evidence="6 7">
    <name type="scientific">Sulfurospirillum diekertiae</name>
    <dbReference type="NCBI Taxonomy" id="1854492"/>
    <lineage>
        <taxon>Bacteria</taxon>
        <taxon>Pseudomonadati</taxon>
        <taxon>Campylobacterota</taxon>
        <taxon>Epsilonproteobacteria</taxon>
        <taxon>Campylobacterales</taxon>
        <taxon>Sulfurospirillaceae</taxon>
        <taxon>Sulfurospirillum</taxon>
    </lineage>
</organism>
<sequence length="249" mass="27806">MVLKNFKDNVIEAKNLNFKTIIQNVTFDIRRGDYAAIIGPNGGGKSTLVKLLLGLIPYDTGTIKLFGKTPTLSALRKIGYVSQGISKLDENFPISVHEVVKLGLIANKSLFASINRSDLEIIDRALRKMNIEDLKDAKISELSGGQRQRVMIAKALVNNPQILILDEPNTGVDKQSQINFYALLKDLNVKENITILFITHDLGVIVDDINKVLCINQTLLACHDPRQIYHSEQLNQLYGVDAHMVCHHH</sequence>
<evidence type="ECO:0000256" key="2">
    <source>
        <dbReference type="ARBA" id="ARBA00022448"/>
    </source>
</evidence>
<feature type="domain" description="ABC transporter" evidence="5">
    <location>
        <begin position="5"/>
        <end position="242"/>
    </location>
</feature>
<dbReference type="PROSITE" id="PS50893">
    <property type="entry name" value="ABC_TRANSPORTER_2"/>
    <property type="match status" value="1"/>
</dbReference>
<dbReference type="Proteomes" id="UP000217349">
    <property type="component" value="Chromosome"/>
</dbReference>
<dbReference type="PANTHER" id="PTHR42734">
    <property type="entry name" value="METAL TRANSPORT SYSTEM ATP-BINDING PROTEIN TM_0124-RELATED"/>
    <property type="match status" value="1"/>
</dbReference>
<evidence type="ECO:0000256" key="3">
    <source>
        <dbReference type="ARBA" id="ARBA00022741"/>
    </source>
</evidence>
<dbReference type="InterPro" id="IPR017871">
    <property type="entry name" value="ABC_transporter-like_CS"/>
</dbReference>
<dbReference type="Pfam" id="PF00005">
    <property type="entry name" value="ABC_tran"/>
    <property type="match status" value="1"/>
</dbReference>
<keyword evidence="4 6" id="KW-0067">ATP-binding</keyword>
<evidence type="ECO:0000256" key="1">
    <source>
        <dbReference type="ARBA" id="ARBA00005417"/>
    </source>
</evidence>
<dbReference type="KEGG" id="sulj:SJPD1_1946"/>
<dbReference type="AlphaFoldDB" id="A0A290HFN9"/>
<dbReference type="GO" id="GO:0005524">
    <property type="term" value="F:ATP binding"/>
    <property type="evidence" value="ECO:0007669"/>
    <property type="project" value="UniProtKB-KW"/>
</dbReference>
<comment type="similarity">
    <text evidence="1">Belongs to the ABC transporter superfamily.</text>
</comment>
<keyword evidence="2" id="KW-0813">Transport</keyword>
<dbReference type="OrthoDB" id="9806726at2"/>
<dbReference type="EC" id="3.6.3.-" evidence="6"/>
<evidence type="ECO:0000259" key="5">
    <source>
        <dbReference type="PROSITE" id="PS50893"/>
    </source>
</evidence>
<dbReference type="Gene3D" id="3.40.50.300">
    <property type="entry name" value="P-loop containing nucleotide triphosphate hydrolases"/>
    <property type="match status" value="1"/>
</dbReference>
<dbReference type="EMBL" id="CP023275">
    <property type="protein sequence ID" value="ATB70051.1"/>
    <property type="molecule type" value="Genomic_DNA"/>
</dbReference>